<accession>H9W946</accession>
<protein>
    <recommendedName>
        <fullName evidence="4">Leucine-rich repeat-containing N-terminal plant-type domain-containing protein</fullName>
    </recommendedName>
</protein>
<dbReference type="PANTHER" id="PTHR48051:SF1">
    <property type="entry name" value="RAS SUPPRESSOR PROTEIN 1"/>
    <property type="match status" value="1"/>
</dbReference>
<dbReference type="Pfam" id="PF12799">
    <property type="entry name" value="LRR_4"/>
    <property type="match status" value="1"/>
</dbReference>
<dbReference type="SUPFAM" id="SSF52058">
    <property type="entry name" value="L domain-like"/>
    <property type="match status" value="1"/>
</dbReference>
<keyword evidence="2" id="KW-0677">Repeat</keyword>
<proteinExistence type="predicted"/>
<evidence type="ECO:0008006" key="4">
    <source>
        <dbReference type="Google" id="ProtNLM"/>
    </source>
</evidence>
<dbReference type="Gene3D" id="3.80.10.10">
    <property type="entry name" value="Ribonuclease Inhibitor"/>
    <property type="match status" value="1"/>
</dbReference>
<name>H9W946_PINTA</name>
<evidence type="ECO:0000313" key="3">
    <source>
        <dbReference type="EMBL" id="AFG58539.1"/>
    </source>
</evidence>
<organism evidence="3">
    <name type="scientific">Pinus taeda</name>
    <name type="common">Loblolly pine</name>
    <dbReference type="NCBI Taxonomy" id="3352"/>
    <lineage>
        <taxon>Eukaryota</taxon>
        <taxon>Viridiplantae</taxon>
        <taxon>Streptophyta</taxon>
        <taxon>Embryophyta</taxon>
        <taxon>Tracheophyta</taxon>
        <taxon>Spermatophyta</taxon>
        <taxon>Pinopsida</taxon>
        <taxon>Pinidae</taxon>
        <taxon>Conifers I</taxon>
        <taxon>Pinales</taxon>
        <taxon>Pinaceae</taxon>
        <taxon>Pinus</taxon>
        <taxon>Pinus subgen. Pinus</taxon>
    </lineage>
</organism>
<dbReference type="InterPro" id="IPR025875">
    <property type="entry name" value="Leu-rich_rpt_4"/>
</dbReference>
<sequence length="110" mass="12263">NLVSLQFLNVSCNFGYLNALPDSICGLCWLVELDASYNQIKTLPDFFGALVRLKRINLEGNPLIRPPPEIARDGVEAIIKYMSNRASRSLTPRTFSGLGGKLARKWFSCT</sequence>
<keyword evidence="1" id="KW-0433">Leucine-rich repeat</keyword>
<dbReference type="AlphaFoldDB" id="H9W946"/>
<dbReference type="InterPro" id="IPR032675">
    <property type="entry name" value="LRR_dom_sf"/>
</dbReference>
<dbReference type="PANTHER" id="PTHR48051">
    <property type="match status" value="1"/>
</dbReference>
<feature type="non-terminal residue" evidence="3">
    <location>
        <position position="1"/>
    </location>
</feature>
<evidence type="ECO:0000256" key="1">
    <source>
        <dbReference type="ARBA" id="ARBA00022614"/>
    </source>
</evidence>
<dbReference type="EMBL" id="FJ078239">
    <property type="protein sequence ID" value="AFG58539.1"/>
    <property type="molecule type" value="Genomic_DNA"/>
</dbReference>
<reference evidence="3" key="1">
    <citation type="submission" date="2008-08" db="EMBL/GenBank/DDBJ databases">
        <title>Nucleotide Diversity and Divergence in the Loblolly Pine Gene Space.</title>
        <authorList>
            <person name="Neale D.B."/>
            <person name="Wegrzyn J.L."/>
            <person name="Lee J.M."/>
            <person name="Eckert A.J."/>
            <person name="Liechty J.D."/>
            <person name="Stevens K.A."/>
            <person name="Langley C.H."/>
        </authorList>
    </citation>
    <scope>NUCLEOTIDE SEQUENCE</scope>
    <source>
        <strain evidence="3">5740</strain>
        <tissue evidence="3">Megagametophyte</tissue>
    </source>
</reference>
<dbReference type="GO" id="GO:0005737">
    <property type="term" value="C:cytoplasm"/>
    <property type="evidence" value="ECO:0007669"/>
    <property type="project" value="TreeGrafter"/>
</dbReference>
<gene>
    <name evidence="3" type="ORF">0_6607_01</name>
</gene>
<dbReference type="InterPro" id="IPR050216">
    <property type="entry name" value="LRR_domain-containing"/>
</dbReference>
<evidence type="ECO:0000256" key="2">
    <source>
        <dbReference type="ARBA" id="ARBA00022737"/>
    </source>
</evidence>